<dbReference type="PANTHER" id="PTHR11699">
    <property type="entry name" value="ALDEHYDE DEHYDROGENASE-RELATED"/>
    <property type="match status" value="1"/>
</dbReference>
<evidence type="ECO:0000259" key="4">
    <source>
        <dbReference type="Pfam" id="PF00171"/>
    </source>
</evidence>
<reference evidence="6" key="1">
    <citation type="journal article" date="2019" name="Int. J. Syst. Evol. Microbiol.">
        <title>The Global Catalogue of Microorganisms (GCM) 10K type strain sequencing project: providing services to taxonomists for standard genome sequencing and annotation.</title>
        <authorList>
            <consortium name="The Broad Institute Genomics Platform"/>
            <consortium name="The Broad Institute Genome Sequencing Center for Infectious Disease"/>
            <person name="Wu L."/>
            <person name="Ma J."/>
        </authorList>
    </citation>
    <scope>NUCLEOTIDE SEQUENCE [LARGE SCALE GENOMIC DNA]</scope>
    <source>
        <strain evidence="6">CCUG 49560</strain>
    </source>
</reference>
<proteinExistence type="inferred from homology"/>
<protein>
    <submittedName>
        <fullName evidence="5">Aldehyde dehydrogenase</fullName>
    </submittedName>
</protein>
<gene>
    <name evidence="5" type="ORF">ACFO8L_37760</name>
</gene>
<feature type="active site" evidence="2">
    <location>
        <position position="259"/>
    </location>
</feature>
<dbReference type="InterPro" id="IPR016163">
    <property type="entry name" value="Ald_DH_C"/>
</dbReference>
<dbReference type="InterPro" id="IPR016161">
    <property type="entry name" value="Ald_DH/histidinol_DH"/>
</dbReference>
<dbReference type="InterPro" id="IPR016162">
    <property type="entry name" value="Ald_DH_N"/>
</dbReference>
<evidence type="ECO:0000313" key="5">
    <source>
        <dbReference type="EMBL" id="MFC4591885.1"/>
    </source>
</evidence>
<keyword evidence="6" id="KW-1185">Reference proteome</keyword>
<dbReference type="PROSITE" id="PS00687">
    <property type="entry name" value="ALDEHYDE_DEHYDR_GLU"/>
    <property type="match status" value="1"/>
</dbReference>
<evidence type="ECO:0000256" key="3">
    <source>
        <dbReference type="RuleBase" id="RU003345"/>
    </source>
</evidence>
<name>A0ABV9EQC6_9ACTN</name>
<comment type="caution">
    <text evidence="5">The sequence shown here is derived from an EMBL/GenBank/DDBJ whole genome shotgun (WGS) entry which is preliminary data.</text>
</comment>
<accession>A0ABV9EQC6</accession>
<dbReference type="SUPFAM" id="SSF53720">
    <property type="entry name" value="ALDH-like"/>
    <property type="match status" value="1"/>
</dbReference>
<evidence type="ECO:0000256" key="2">
    <source>
        <dbReference type="PROSITE-ProRule" id="PRU10007"/>
    </source>
</evidence>
<dbReference type="EMBL" id="JBHSFN010000038">
    <property type="protein sequence ID" value="MFC4591885.1"/>
    <property type="molecule type" value="Genomic_DNA"/>
</dbReference>
<evidence type="ECO:0000256" key="1">
    <source>
        <dbReference type="ARBA" id="ARBA00023002"/>
    </source>
</evidence>
<sequence length="507" mass="53595">MIVRGEQNVFQGTATGLRVGGRVVDGHAAPIDLVNPATGEIFTQVAGAGEQDVDRAVRVADEAFRLPGWRDLTPHDRARLVNRFADGIEARMDDLFHLETTNNGRPIAETKAQIARLPEWYRYNASLLLADRGAVVPMGDGYHAYTSRFPLGVVGILSSFNHPLMIASKSLAPALATGNTVVLKPSERTPLTTLLLADIAARAGVPDGVLNVIPGLGPEAGSALAGHPLVKKVVFTGGTEPGRAIAMAAAERFAKATLELGGKAPVIVFDDVPVEAAAQGAAFAAFAGAGQTCVAGSRLLVQRAVYDDVIEALVKIARSIRIGDPSLAGTQLGPVISAAARERVLGYVRLGLDEGARLVTGGREARVPGLPGGYFVEPTVLADVRNDMRVAREEIFGPVVVVIPFDDEEEAVSVANDSPYGLGSAVWTRDVARAHRVAERLEVGMTWVNDHHRLDPASPWGGVGESGAGREGGWESFHEFTQIRVVTVRTAADDAGWFDGRGGGRLN</sequence>
<dbReference type="Gene3D" id="3.40.605.10">
    <property type="entry name" value="Aldehyde Dehydrogenase, Chain A, domain 1"/>
    <property type="match status" value="1"/>
</dbReference>
<feature type="domain" description="Aldehyde dehydrogenase" evidence="4">
    <location>
        <begin position="27"/>
        <end position="486"/>
    </location>
</feature>
<dbReference type="Pfam" id="PF00171">
    <property type="entry name" value="Aldedh"/>
    <property type="match status" value="1"/>
</dbReference>
<dbReference type="RefSeq" id="WP_262845807.1">
    <property type="nucleotide sequence ID" value="NZ_JANZYP010000042.1"/>
</dbReference>
<keyword evidence="1 3" id="KW-0560">Oxidoreductase</keyword>
<dbReference type="InterPro" id="IPR015590">
    <property type="entry name" value="Aldehyde_DH_dom"/>
</dbReference>
<dbReference type="Gene3D" id="3.40.309.10">
    <property type="entry name" value="Aldehyde Dehydrogenase, Chain A, domain 2"/>
    <property type="match status" value="1"/>
</dbReference>
<organism evidence="5 6">
    <name type="scientific">Sphaerisporangium corydalis</name>
    <dbReference type="NCBI Taxonomy" id="1441875"/>
    <lineage>
        <taxon>Bacteria</taxon>
        <taxon>Bacillati</taxon>
        <taxon>Actinomycetota</taxon>
        <taxon>Actinomycetes</taxon>
        <taxon>Streptosporangiales</taxon>
        <taxon>Streptosporangiaceae</taxon>
        <taxon>Sphaerisporangium</taxon>
    </lineage>
</organism>
<comment type="similarity">
    <text evidence="3">Belongs to the aldehyde dehydrogenase family.</text>
</comment>
<evidence type="ECO:0000313" key="6">
    <source>
        <dbReference type="Proteomes" id="UP001595891"/>
    </source>
</evidence>
<dbReference type="CDD" id="cd07114">
    <property type="entry name" value="ALDH_DhaS"/>
    <property type="match status" value="1"/>
</dbReference>
<dbReference type="Proteomes" id="UP001595891">
    <property type="component" value="Unassembled WGS sequence"/>
</dbReference>
<dbReference type="InterPro" id="IPR029510">
    <property type="entry name" value="Ald_DH_CS_GLU"/>
</dbReference>